<dbReference type="GO" id="GO:0005665">
    <property type="term" value="C:RNA polymerase II, core complex"/>
    <property type="evidence" value="ECO:0007669"/>
    <property type="project" value="InterPro"/>
</dbReference>
<evidence type="ECO:0000256" key="4">
    <source>
        <dbReference type="ARBA" id="ARBA00023242"/>
    </source>
</evidence>
<dbReference type="GO" id="GO:0003899">
    <property type="term" value="F:DNA-directed RNA polymerase activity"/>
    <property type="evidence" value="ECO:0007669"/>
    <property type="project" value="InterPro"/>
</dbReference>
<dbReference type="HAMAP" id="MF_00261">
    <property type="entry name" value="RNApol_arch_Rpo11"/>
    <property type="match status" value="1"/>
</dbReference>
<gene>
    <name evidence="7" type="ORF">CAUS1442_LOCUS2182</name>
</gene>
<comment type="subcellular location">
    <subcellularLocation>
        <location evidence="1">Nucleus</location>
    </subcellularLocation>
</comment>
<organism evidence="7">
    <name type="scientific">Craspedostauros australis</name>
    <dbReference type="NCBI Taxonomy" id="1486917"/>
    <lineage>
        <taxon>Eukaryota</taxon>
        <taxon>Sar</taxon>
        <taxon>Stramenopiles</taxon>
        <taxon>Ochrophyta</taxon>
        <taxon>Bacillariophyta</taxon>
        <taxon>Bacillariophyceae</taxon>
        <taxon>Bacillariophycidae</taxon>
        <taxon>Naviculales</taxon>
        <taxon>Naviculaceae</taxon>
        <taxon>Craspedostauros</taxon>
    </lineage>
</organism>
<dbReference type="PANTHER" id="PTHR13946">
    <property type="entry name" value="DNA-DIRECTED RNA POLYMERASE I,II,III"/>
    <property type="match status" value="1"/>
</dbReference>
<dbReference type="InterPro" id="IPR009025">
    <property type="entry name" value="RBP11-like_dimer"/>
</dbReference>
<dbReference type="PANTHER" id="PTHR13946:SF16">
    <property type="entry name" value="DNA-DIRECTED RNA POLYMERASE II SUBUNIT RPB11"/>
    <property type="match status" value="1"/>
</dbReference>
<dbReference type="InterPro" id="IPR037685">
    <property type="entry name" value="RBP11"/>
</dbReference>
<dbReference type="EMBL" id="HBEF01003445">
    <property type="protein sequence ID" value="CAD8330084.1"/>
    <property type="molecule type" value="Transcribed_RNA"/>
</dbReference>
<accession>A0A7R9WNF7</accession>
<reference evidence="7" key="1">
    <citation type="submission" date="2021-01" db="EMBL/GenBank/DDBJ databases">
        <authorList>
            <person name="Corre E."/>
            <person name="Pelletier E."/>
            <person name="Niang G."/>
            <person name="Scheremetjew M."/>
            <person name="Finn R."/>
            <person name="Kale V."/>
            <person name="Holt S."/>
            <person name="Cochrane G."/>
            <person name="Meng A."/>
            <person name="Brown T."/>
            <person name="Cohen L."/>
        </authorList>
    </citation>
    <scope>NUCLEOTIDE SEQUENCE</scope>
    <source>
        <strain evidence="7">CCMP3328</strain>
    </source>
</reference>
<proteinExistence type="inferred from homology"/>
<dbReference type="Gene3D" id="3.30.1360.10">
    <property type="entry name" value="RNA polymerase, RBP11-like subunit"/>
    <property type="match status" value="1"/>
</dbReference>
<dbReference type="GO" id="GO:0006366">
    <property type="term" value="P:transcription by RNA polymerase II"/>
    <property type="evidence" value="ECO:0007669"/>
    <property type="project" value="InterPro"/>
</dbReference>
<dbReference type="CDD" id="cd06926">
    <property type="entry name" value="RNAP_II_RPB11"/>
    <property type="match status" value="1"/>
</dbReference>
<keyword evidence="2" id="KW-0240">DNA-directed RNA polymerase</keyword>
<dbReference type="AlphaFoldDB" id="A0A7R9WNF7"/>
<feature type="domain" description="DNA-directed RNA polymerase RBP11-like dimerisation" evidence="6">
    <location>
        <begin position="34"/>
        <end position="106"/>
    </location>
</feature>
<dbReference type="GO" id="GO:0046983">
    <property type="term" value="F:protein dimerization activity"/>
    <property type="evidence" value="ECO:0007669"/>
    <property type="project" value="InterPro"/>
</dbReference>
<evidence type="ECO:0000256" key="3">
    <source>
        <dbReference type="ARBA" id="ARBA00023163"/>
    </source>
</evidence>
<keyword evidence="3" id="KW-0804">Transcription</keyword>
<comment type="similarity">
    <text evidence="5">Belongs to the archaeal Rpo11/eukaryotic RPB11/RPC19 RNA polymerase subunit family.</text>
</comment>
<evidence type="ECO:0000256" key="5">
    <source>
        <dbReference type="ARBA" id="ARBA00025751"/>
    </source>
</evidence>
<evidence type="ECO:0000256" key="1">
    <source>
        <dbReference type="ARBA" id="ARBA00004123"/>
    </source>
</evidence>
<dbReference type="InterPro" id="IPR022905">
    <property type="entry name" value="Rpo11-like"/>
</dbReference>
<dbReference type="SUPFAM" id="SSF55257">
    <property type="entry name" value="RBP11-like subunits of RNA polymerase"/>
    <property type="match status" value="1"/>
</dbReference>
<dbReference type="Pfam" id="PF13656">
    <property type="entry name" value="RNA_pol_L_2"/>
    <property type="match status" value="1"/>
</dbReference>
<evidence type="ECO:0000313" key="7">
    <source>
        <dbReference type="EMBL" id="CAD8330084.1"/>
    </source>
</evidence>
<name>A0A7R9WNF7_9STRA</name>
<keyword evidence="4" id="KW-0539">Nucleus</keyword>
<evidence type="ECO:0000256" key="2">
    <source>
        <dbReference type="ARBA" id="ARBA00022478"/>
    </source>
</evidence>
<protein>
    <recommendedName>
        <fullName evidence="6">DNA-directed RNA polymerase RBP11-like dimerisation domain-containing protein</fullName>
    </recommendedName>
</protein>
<sequence>MNAPERTAAFLLDEDLGEVKIEYTADTKVTNAGTFKLNKEDHTVGNLFRMQLLRDPSVRFAGYYHPHPLVHFLNMKIQTNNSTVAPVEVLSSAIEDLSNETDHLTSQFQEAIDTWKRENDTEMAAQFS</sequence>
<dbReference type="InterPro" id="IPR036603">
    <property type="entry name" value="RBP11-like"/>
</dbReference>
<evidence type="ECO:0000259" key="6">
    <source>
        <dbReference type="Pfam" id="PF13656"/>
    </source>
</evidence>